<proteinExistence type="predicted"/>
<evidence type="ECO:0008006" key="4">
    <source>
        <dbReference type="Google" id="ProtNLM"/>
    </source>
</evidence>
<reference evidence="2" key="1">
    <citation type="submission" date="2022-10" db="EMBL/GenBank/DDBJ databases">
        <title>Algoriphagus sp. a novel bacteria isolate from halophytes salicornia europaea.</title>
        <authorList>
            <person name="Peng Y."/>
            <person name="Jiang L."/>
            <person name="Lee J."/>
        </authorList>
    </citation>
    <scope>NUCLEOTIDE SEQUENCE</scope>
    <source>
        <strain evidence="2">TR-M5</strain>
    </source>
</reference>
<feature type="transmembrane region" description="Helical" evidence="1">
    <location>
        <begin position="209"/>
        <end position="234"/>
    </location>
</feature>
<evidence type="ECO:0000313" key="3">
    <source>
        <dbReference type="Proteomes" id="UP001163156"/>
    </source>
</evidence>
<protein>
    <recommendedName>
        <fullName evidence="4">Glycosyltransferase RgtA/B/C/D-like domain-containing protein</fullName>
    </recommendedName>
</protein>
<organism evidence="2 3">
    <name type="scientific">Algoriphagus halophytocola</name>
    <dbReference type="NCBI Taxonomy" id="2991499"/>
    <lineage>
        <taxon>Bacteria</taxon>
        <taxon>Pseudomonadati</taxon>
        <taxon>Bacteroidota</taxon>
        <taxon>Cytophagia</taxon>
        <taxon>Cytophagales</taxon>
        <taxon>Cyclobacteriaceae</taxon>
        <taxon>Algoriphagus</taxon>
    </lineage>
</organism>
<gene>
    <name evidence="2" type="ORF">OM944_05500</name>
</gene>
<feature type="transmembrane region" description="Helical" evidence="1">
    <location>
        <begin position="167"/>
        <end position="188"/>
    </location>
</feature>
<keyword evidence="1" id="KW-0812">Transmembrane</keyword>
<dbReference type="EMBL" id="CP110226">
    <property type="protein sequence ID" value="UZD23947.1"/>
    <property type="molecule type" value="Genomic_DNA"/>
</dbReference>
<dbReference type="RefSeq" id="WP_264810658.1">
    <property type="nucleotide sequence ID" value="NZ_CP110226.1"/>
</dbReference>
<accession>A0ABY6MNH6</accession>
<keyword evidence="3" id="KW-1185">Reference proteome</keyword>
<feature type="transmembrane region" description="Helical" evidence="1">
    <location>
        <begin position="130"/>
        <end position="161"/>
    </location>
</feature>
<keyword evidence="1" id="KW-1133">Transmembrane helix</keyword>
<evidence type="ECO:0000313" key="2">
    <source>
        <dbReference type="EMBL" id="UZD23947.1"/>
    </source>
</evidence>
<dbReference type="Proteomes" id="UP001163156">
    <property type="component" value="Chromosome"/>
</dbReference>
<evidence type="ECO:0000256" key="1">
    <source>
        <dbReference type="SAM" id="Phobius"/>
    </source>
</evidence>
<feature type="transmembrane region" description="Helical" evidence="1">
    <location>
        <begin position="341"/>
        <end position="364"/>
    </location>
</feature>
<name>A0ABY6MNH6_9BACT</name>
<feature type="transmembrane region" description="Helical" evidence="1">
    <location>
        <begin position="246"/>
        <end position="279"/>
    </location>
</feature>
<feature type="transmembrane region" description="Helical" evidence="1">
    <location>
        <begin position="291"/>
        <end position="309"/>
    </location>
</feature>
<keyword evidence="1" id="KW-0472">Membrane</keyword>
<feature type="transmembrane region" description="Helical" evidence="1">
    <location>
        <begin position="81"/>
        <end position="99"/>
    </location>
</feature>
<sequence length="476" mass="54474">MASKRGLDVSDEGLYLFLAHPFQDNQAGIFNYDLFFKAWYQLTGLHFGIVGLRILRIVLYGFATVSLTLFYMQIRRFKPDFLNAGLLCFLAILLGYAFLPASLSYNHLSVVITSFWLMALSYQSQSFFRYLILGILIGLLVYVKFPTAFILWVITLTYFIFLKRLNLIAFIGIILPIGILEVSLYLVFGENATSRLAGASEWLSTRGEYGLLLLLKYTGVGLFWSLLGVVTGWLAQSYFSKVSHRLLFLMTAIILLGYLTWIAEDWHHLFVLALAIFIGKTLAKKQDDGSNPANIFWIVLLFALPFFLHLGSNVYWLRMGVHYMVFWVLALILLDAKLESITNYIPISVFSVSTVIMIFNGLWWHPFGQAPLWTYTEPWEYLPSKFILLRKGQVDILQGFQKQIPDGQEEIPAAYLIGGVPYLLGKTQPKSPAIWNKSQLEYFFPEGIKQGVILYFPTDSLPRNFTAKTIQFGWFE</sequence>